<evidence type="ECO:0000256" key="1">
    <source>
        <dbReference type="SAM" id="Phobius"/>
    </source>
</evidence>
<keyword evidence="1" id="KW-0812">Transmembrane</keyword>
<name>A0ABV7YR76_9BACT</name>
<feature type="transmembrane region" description="Helical" evidence="1">
    <location>
        <begin position="50"/>
        <end position="74"/>
    </location>
</feature>
<feature type="transmembrane region" description="Helical" evidence="1">
    <location>
        <begin position="288"/>
        <end position="315"/>
    </location>
</feature>
<keyword evidence="3" id="KW-1185">Reference proteome</keyword>
<dbReference type="EMBL" id="JBHRYQ010000001">
    <property type="protein sequence ID" value="MFC3809480.1"/>
    <property type="molecule type" value="Genomic_DNA"/>
</dbReference>
<gene>
    <name evidence="2" type="ORF">ACFOOI_02345</name>
</gene>
<reference evidence="3" key="1">
    <citation type="journal article" date="2019" name="Int. J. Syst. Evol. Microbiol.">
        <title>The Global Catalogue of Microorganisms (GCM) 10K type strain sequencing project: providing services to taxonomists for standard genome sequencing and annotation.</title>
        <authorList>
            <consortium name="The Broad Institute Genomics Platform"/>
            <consortium name="The Broad Institute Genome Sequencing Center for Infectious Disease"/>
            <person name="Wu L."/>
            <person name="Ma J."/>
        </authorList>
    </citation>
    <scope>NUCLEOTIDE SEQUENCE [LARGE SCALE GENOMIC DNA]</scope>
    <source>
        <strain evidence="3">CECT 7956</strain>
    </source>
</reference>
<comment type="caution">
    <text evidence="2">The sequence shown here is derived from an EMBL/GenBank/DDBJ whole genome shotgun (WGS) entry which is preliminary data.</text>
</comment>
<proteinExistence type="predicted"/>
<dbReference type="Proteomes" id="UP001595616">
    <property type="component" value="Unassembled WGS sequence"/>
</dbReference>
<feature type="transmembrane region" description="Helical" evidence="1">
    <location>
        <begin position="20"/>
        <end position="38"/>
    </location>
</feature>
<feature type="transmembrane region" description="Helical" evidence="1">
    <location>
        <begin position="170"/>
        <end position="194"/>
    </location>
</feature>
<feature type="transmembrane region" description="Helical" evidence="1">
    <location>
        <begin position="215"/>
        <end position="237"/>
    </location>
</feature>
<sequence length="322" mass="37158">MVVIKNKLVAFFQHPSLKSWVNILFLIAATGFLVRHFYLSPLRLSDFESFLPLSISQVFYVFLVLVLLVGNYVLESLKWWWLSNEIQIRSFGTAFYDVIQGVVIGFFTPFMLGDFVGRSMSFSTKYKPKVIFVNLYNGLAQIVVAIFFGTISLGFWYFQIEIPYQKVVGGGFLLSLILFVLGLLVLFFFENILFRFTYLRNMELVSLPFLLKLKVLVWTVVKNILYNLQYILVFKIVDQQVSVLTIVIGTNLLLLIKTFGGNLNFLSDLSLKQLVSIYFFKKYGVAEAAIVTATFFIWFINICIPVVLGLFLVLLKNRKTWF</sequence>
<dbReference type="RefSeq" id="WP_379834603.1">
    <property type="nucleotide sequence ID" value="NZ_JBHRYQ010000001.1"/>
</dbReference>
<organism evidence="2 3">
    <name type="scientific">Lacihabitans lacunae</name>
    <dbReference type="NCBI Taxonomy" id="1028214"/>
    <lineage>
        <taxon>Bacteria</taxon>
        <taxon>Pseudomonadati</taxon>
        <taxon>Bacteroidota</taxon>
        <taxon>Cytophagia</taxon>
        <taxon>Cytophagales</taxon>
        <taxon>Leadbetterellaceae</taxon>
        <taxon>Lacihabitans</taxon>
    </lineage>
</organism>
<feature type="transmembrane region" description="Helical" evidence="1">
    <location>
        <begin position="243"/>
        <end position="267"/>
    </location>
</feature>
<protein>
    <recommendedName>
        <fullName evidence="4">Flippase-like domain-containing protein</fullName>
    </recommendedName>
</protein>
<feature type="transmembrane region" description="Helical" evidence="1">
    <location>
        <begin position="94"/>
        <end position="117"/>
    </location>
</feature>
<keyword evidence="1" id="KW-1133">Transmembrane helix</keyword>
<keyword evidence="1" id="KW-0472">Membrane</keyword>
<evidence type="ECO:0008006" key="4">
    <source>
        <dbReference type="Google" id="ProtNLM"/>
    </source>
</evidence>
<evidence type="ECO:0000313" key="2">
    <source>
        <dbReference type="EMBL" id="MFC3809480.1"/>
    </source>
</evidence>
<accession>A0ABV7YR76</accession>
<evidence type="ECO:0000313" key="3">
    <source>
        <dbReference type="Proteomes" id="UP001595616"/>
    </source>
</evidence>
<feature type="transmembrane region" description="Helical" evidence="1">
    <location>
        <begin position="138"/>
        <end position="158"/>
    </location>
</feature>